<feature type="domain" description="Transposase (putative) gypsy type" evidence="1">
    <location>
        <begin position="48"/>
        <end position="113"/>
    </location>
</feature>
<keyword evidence="3" id="KW-1185">Reference proteome</keyword>
<sequence length="179" mass="20265">MAAKGWGKSKVTRESLLPYVASGVIPEFKLERWRVPPANEVEPLPRFVIFLSFLDRGFALPTSDFLRQLLAFYSIKVSDLGPHSVQQISLFVALCECYLGCPPYFPLWVSIFHGRATRASKNSEALIPNGGITFQYTPPGEVCIPQYSPEPSVPRRLNVRSLPREQEEVVKEMRQAIQR</sequence>
<name>A0AAD8WYA5_LOLMU</name>
<evidence type="ECO:0000313" key="2">
    <source>
        <dbReference type="EMBL" id="KAK1685170.1"/>
    </source>
</evidence>
<reference evidence="2" key="1">
    <citation type="submission" date="2023-07" db="EMBL/GenBank/DDBJ databases">
        <title>A chromosome-level genome assembly of Lolium multiflorum.</title>
        <authorList>
            <person name="Chen Y."/>
            <person name="Copetti D."/>
            <person name="Kolliker R."/>
            <person name="Studer B."/>
        </authorList>
    </citation>
    <scope>NUCLEOTIDE SEQUENCE</scope>
    <source>
        <strain evidence="2">02402/16</strain>
        <tissue evidence="2">Leaf</tissue>
    </source>
</reference>
<accession>A0AAD8WYA5</accession>
<gene>
    <name evidence="2" type="ORF">QYE76_046018</name>
</gene>
<organism evidence="2 3">
    <name type="scientific">Lolium multiflorum</name>
    <name type="common">Italian ryegrass</name>
    <name type="synonym">Lolium perenne subsp. multiflorum</name>
    <dbReference type="NCBI Taxonomy" id="4521"/>
    <lineage>
        <taxon>Eukaryota</taxon>
        <taxon>Viridiplantae</taxon>
        <taxon>Streptophyta</taxon>
        <taxon>Embryophyta</taxon>
        <taxon>Tracheophyta</taxon>
        <taxon>Spermatophyta</taxon>
        <taxon>Magnoliopsida</taxon>
        <taxon>Liliopsida</taxon>
        <taxon>Poales</taxon>
        <taxon>Poaceae</taxon>
        <taxon>BOP clade</taxon>
        <taxon>Pooideae</taxon>
        <taxon>Poodae</taxon>
        <taxon>Poeae</taxon>
        <taxon>Poeae Chloroplast Group 2 (Poeae type)</taxon>
        <taxon>Loliodinae</taxon>
        <taxon>Loliinae</taxon>
        <taxon>Lolium</taxon>
    </lineage>
</organism>
<dbReference type="InterPro" id="IPR007321">
    <property type="entry name" value="Transposase_28"/>
</dbReference>
<proteinExistence type="predicted"/>
<dbReference type="PANTHER" id="PTHR33026">
    <property type="entry name" value="OS06G0360600 PROTEIN"/>
    <property type="match status" value="1"/>
</dbReference>
<dbReference type="Proteomes" id="UP001231189">
    <property type="component" value="Unassembled WGS sequence"/>
</dbReference>
<comment type="caution">
    <text evidence="2">The sequence shown here is derived from an EMBL/GenBank/DDBJ whole genome shotgun (WGS) entry which is preliminary data.</text>
</comment>
<dbReference type="EMBL" id="JAUUTY010000002">
    <property type="protein sequence ID" value="KAK1685170.1"/>
    <property type="molecule type" value="Genomic_DNA"/>
</dbReference>
<dbReference type="Pfam" id="PF04195">
    <property type="entry name" value="Transposase_28"/>
    <property type="match status" value="1"/>
</dbReference>
<dbReference type="PANTHER" id="PTHR33026:SF7">
    <property type="entry name" value="OS03G0100275 PROTEIN"/>
    <property type="match status" value="1"/>
</dbReference>
<evidence type="ECO:0000313" key="3">
    <source>
        <dbReference type="Proteomes" id="UP001231189"/>
    </source>
</evidence>
<protein>
    <recommendedName>
        <fullName evidence="1">Transposase (putative) gypsy type domain-containing protein</fullName>
    </recommendedName>
</protein>
<dbReference type="AlphaFoldDB" id="A0AAD8WYA5"/>
<evidence type="ECO:0000259" key="1">
    <source>
        <dbReference type="Pfam" id="PF04195"/>
    </source>
</evidence>